<keyword evidence="6" id="KW-1015">Disulfide bond</keyword>
<organism evidence="12 13">
    <name type="scientific">Ovis ammon polii</name>
    <dbReference type="NCBI Taxonomy" id="230172"/>
    <lineage>
        <taxon>Eukaryota</taxon>
        <taxon>Metazoa</taxon>
        <taxon>Chordata</taxon>
        <taxon>Craniata</taxon>
        <taxon>Vertebrata</taxon>
        <taxon>Euteleostomi</taxon>
        <taxon>Mammalia</taxon>
        <taxon>Eutheria</taxon>
        <taxon>Laurasiatheria</taxon>
        <taxon>Artiodactyla</taxon>
        <taxon>Ruminantia</taxon>
        <taxon>Pecora</taxon>
        <taxon>Bovidae</taxon>
        <taxon>Caprinae</taxon>
        <taxon>Ovis</taxon>
    </lineage>
</organism>
<comment type="subcellular location">
    <subcellularLocation>
        <location evidence="1">Membrane</location>
        <topology evidence="1">Single-pass type II membrane protein</topology>
    </subcellularLocation>
</comment>
<sequence length="789" mass="89720">MTKEYQDLQHLDNEENDHQHRKNSKLQEELSALRETFSNLTVSTEAKVKALSIQDHSSLLLHVKQFVSDLRSLSCQMAVLQGNGSENACCPVNWIDYEGSCYWFSRSGKSWPEAEKYCELENAHLVVVGSWEEQKFIQHHMGPVSTWIGLTDQNGPWKWVDGTDYETSFKNWAPEQPDDWYGHGLGGGEDCAHFTVEGRWNDDICLRSYRWHHLAPSSPGSSSPASWGLGNLLDLEQGPRKGVSPLPSNLTSVCCVWWWEGKGMPPPQPLVLQRLCSKFRLSLFVLVFNVLLLVAICVTGSQRGFASDKVRLLETKLEKQQEDLKADHATLLLHLKHFPTDLRALTCQMAHFQSNGTECCPVNWVEYDGSCYWFSRLGKPWLEAEKYCQLENAHLVVVNSREEQKFVVQHSNPFRIWIGLTDSDGSWKWVDGTDYRHSYNPALQLLPGPRVPPLIQLLPRPAYCLGLHFCSNSLRDRVGPNMSVKYEDLQYLESEKKSQRLAEVLFSSQTFLKRLLSSPCLLLLSLGLSLLLASICVMGYQNFKFQSDLQTLRTGFSNFTSNSMAEVQALNSQGGNLQEMITSLKAEVESHKQELQAARSLNDKVLSLENRLEKQLEELKAGDSEMLLQVQQLVKNLNSLTCKMDALKSNCSQNTACCPTNWLEHEGRCYWFSSLVKPWPEAEKDCQLKNAHLVVISSRDEQDFIQANLRPYFTWMGLSDQDGVWKWVDGSDYETNVKNWKPGQPDDFHGHGLGGGEDCAHFHPDGKWNDDACQRPYRWICEAGLSKGN</sequence>
<dbReference type="Proteomes" id="UP001214576">
    <property type="component" value="Unassembled WGS sequence"/>
</dbReference>
<dbReference type="AlphaFoldDB" id="A0AAD4TV75"/>
<evidence type="ECO:0000313" key="12">
    <source>
        <dbReference type="EMBL" id="KAI4533242.1"/>
    </source>
</evidence>
<dbReference type="InterPro" id="IPR016186">
    <property type="entry name" value="C-type_lectin-like/link_sf"/>
</dbReference>
<feature type="domain" description="C-type lectin" evidence="11">
    <location>
        <begin position="367"/>
        <end position="439"/>
    </location>
</feature>
<keyword evidence="3" id="KW-0430">Lectin</keyword>
<name>A0AAD4TV75_OVIAM</name>
<dbReference type="Pfam" id="PF00059">
    <property type="entry name" value="Lectin_C"/>
    <property type="match status" value="3"/>
</dbReference>
<feature type="compositionally biased region" description="Basic and acidic residues" evidence="9">
    <location>
        <begin position="1"/>
        <end position="18"/>
    </location>
</feature>
<keyword evidence="13" id="KW-1185">Reference proteome</keyword>
<reference evidence="12" key="1">
    <citation type="submission" date="2022-03" db="EMBL/GenBank/DDBJ databases">
        <title>Genomic analyses of argali, domestic sheep and their hybrids provide insights into chromosomal evolution, heterosis and genetic basis of agronomic traits.</title>
        <authorList>
            <person name="Li M."/>
        </authorList>
    </citation>
    <scope>NUCLEOTIDE SEQUENCE</scope>
    <source>
        <strain evidence="12">CAU-MHL-2022a</strain>
        <tissue evidence="12">Skin</tissue>
    </source>
</reference>
<dbReference type="PANTHER" id="PTHR22803">
    <property type="entry name" value="MANNOSE, PHOSPHOLIPASE, LECTIN RECEPTOR RELATED"/>
    <property type="match status" value="1"/>
</dbReference>
<dbReference type="InterPro" id="IPR050111">
    <property type="entry name" value="C-type_lectin/snaclec_domain"/>
</dbReference>
<dbReference type="InterPro" id="IPR018378">
    <property type="entry name" value="C-type_lectin_CS"/>
</dbReference>
<accession>A0AAD4TV75</accession>
<gene>
    <name evidence="12" type="ORF">MG293_016261</name>
</gene>
<evidence type="ECO:0000256" key="6">
    <source>
        <dbReference type="ARBA" id="ARBA00023157"/>
    </source>
</evidence>
<keyword evidence="4 10" id="KW-1133">Transmembrane helix</keyword>
<feature type="transmembrane region" description="Helical" evidence="10">
    <location>
        <begin position="520"/>
        <end position="540"/>
    </location>
</feature>
<evidence type="ECO:0000256" key="7">
    <source>
        <dbReference type="ARBA" id="ARBA00023180"/>
    </source>
</evidence>
<dbReference type="Pfam" id="PF03954">
    <property type="entry name" value="Lectin_N"/>
    <property type="match status" value="3"/>
</dbReference>
<keyword evidence="7" id="KW-0325">Glycoprotein</keyword>
<evidence type="ECO:0000256" key="8">
    <source>
        <dbReference type="SAM" id="Coils"/>
    </source>
</evidence>
<dbReference type="GO" id="GO:0030246">
    <property type="term" value="F:carbohydrate binding"/>
    <property type="evidence" value="ECO:0007669"/>
    <property type="project" value="UniProtKB-KW"/>
</dbReference>
<proteinExistence type="predicted"/>
<keyword evidence="2 10" id="KW-0812">Transmembrane</keyword>
<feature type="domain" description="C-type lectin" evidence="11">
    <location>
        <begin position="97"/>
        <end position="211"/>
    </location>
</feature>
<dbReference type="InterPro" id="IPR001304">
    <property type="entry name" value="C-type_lectin-like"/>
</dbReference>
<dbReference type="PROSITE" id="PS00615">
    <property type="entry name" value="C_TYPE_LECTIN_1"/>
    <property type="match status" value="1"/>
</dbReference>
<dbReference type="SMART" id="SM00034">
    <property type="entry name" value="CLECT"/>
    <property type="match status" value="3"/>
</dbReference>
<evidence type="ECO:0000256" key="5">
    <source>
        <dbReference type="ARBA" id="ARBA00023136"/>
    </source>
</evidence>
<evidence type="ECO:0000256" key="2">
    <source>
        <dbReference type="ARBA" id="ARBA00022692"/>
    </source>
</evidence>
<evidence type="ECO:0000259" key="11">
    <source>
        <dbReference type="PROSITE" id="PS50041"/>
    </source>
</evidence>
<dbReference type="FunFam" id="3.10.100.10:FF:000041">
    <property type="entry name" value="Asialoglycoprotein receptor 1"/>
    <property type="match status" value="1"/>
</dbReference>
<feature type="transmembrane region" description="Helical" evidence="10">
    <location>
        <begin position="281"/>
        <end position="301"/>
    </location>
</feature>
<dbReference type="CDD" id="cd03590">
    <property type="entry name" value="CLECT_DC-SIGN_like"/>
    <property type="match status" value="2"/>
</dbReference>
<dbReference type="Gene3D" id="3.10.100.10">
    <property type="entry name" value="Mannose-Binding Protein A, subunit A"/>
    <property type="match status" value="3"/>
</dbReference>
<dbReference type="EMBL" id="JAKZEL010000020">
    <property type="protein sequence ID" value="KAI4533242.1"/>
    <property type="molecule type" value="Genomic_DNA"/>
</dbReference>
<evidence type="ECO:0000256" key="10">
    <source>
        <dbReference type="SAM" id="Phobius"/>
    </source>
</evidence>
<dbReference type="InterPro" id="IPR016187">
    <property type="entry name" value="CTDL_fold"/>
</dbReference>
<dbReference type="PROSITE" id="PS50041">
    <property type="entry name" value="C_TYPE_LECTIN_2"/>
    <property type="match status" value="3"/>
</dbReference>
<feature type="coiled-coil region" evidence="8">
    <location>
        <begin position="581"/>
        <end position="650"/>
    </location>
</feature>
<keyword evidence="8" id="KW-0175">Coiled coil</keyword>
<protein>
    <recommendedName>
        <fullName evidence="11">C-type lectin domain-containing protein</fullName>
    </recommendedName>
</protein>
<evidence type="ECO:0000256" key="9">
    <source>
        <dbReference type="SAM" id="MobiDB-lite"/>
    </source>
</evidence>
<feature type="domain" description="C-type lectin" evidence="11">
    <location>
        <begin position="665"/>
        <end position="782"/>
    </location>
</feature>
<comment type="caution">
    <text evidence="12">The sequence shown here is derived from an EMBL/GenBank/DDBJ whole genome shotgun (WGS) entry which is preliminary data.</text>
</comment>
<dbReference type="InterPro" id="IPR033989">
    <property type="entry name" value="CD209-like_CTLD"/>
</dbReference>
<keyword evidence="5 10" id="KW-0472">Membrane</keyword>
<dbReference type="GO" id="GO:0016020">
    <property type="term" value="C:membrane"/>
    <property type="evidence" value="ECO:0007669"/>
    <property type="project" value="UniProtKB-SubCell"/>
</dbReference>
<evidence type="ECO:0000313" key="13">
    <source>
        <dbReference type="Proteomes" id="UP001214576"/>
    </source>
</evidence>
<feature type="region of interest" description="Disordered" evidence="9">
    <location>
        <begin position="1"/>
        <end position="25"/>
    </location>
</feature>
<evidence type="ECO:0000256" key="3">
    <source>
        <dbReference type="ARBA" id="ARBA00022734"/>
    </source>
</evidence>
<evidence type="ECO:0000256" key="4">
    <source>
        <dbReference type="ARBA" id="ARBA00022989"/>
    </source>
</evidence>
<dbReference type="SUPFAM" id="SSF56436">
    <property type="entry name" value="C-type lectin-like"/>
    <property type="match status" value="3"/>
</dbReference>
<evidence type="ECO:0000256" key="1">
    <source>
        <dbReference type="ARBA" id="ARBA00004606"/>
    </source>
</evidence>